<keyword evidence="3" id="KW-1185">Reference proteome</keyword>
<reference evidence="3" key="1">
    <citation type="submission" date="2018-06" db="EMBL/GenBank/DDBJ databases">
        <title>Aestuariibacter litoralis strain KCTC 52945T.</title>
        <authorList>
            <person name="Li X."/>
            <person name="Salam N."/>
            <person name="Li J.-L."/>
            <person name="Chen Y.-M."/>
            <person name="Yang Z.-W."/>
            <person name="Zhang L.-Y."/>
            <person name="Han M.-X."/>
            <person name="Xiao M."/>
            <person name="Li W.-J."/>
        </authorList>
    </citation>
    <scope>NUCLEOTIDE SEQUENCE [LARGE SCALE GENOMIC DNA]</scope>
    <source>
        <strain evidence="3">KCTC 52945</strain>
    </source>
</reference>
<evidence type="ECO:0000313" key="3">
    <source>
        <dbReference type="Proteomes" id="UP000248795"/>
    </source>
</evidence>
<keyword evidence="1" id="KW-1133">Transmembrane helix</keyword>
<sequence>MEESVNVKSRLVKFVELVRILGVALGFYLSYAARDVPTSPASIRLLALTIAIAMCGTLSLEGIFLAKAAAREKGYDQVNDLMVDPYQLQNTMWFVAASVTGIAWTAWFPDATEAFLLYVVLICCFFVLSAMNHAWQAIGHGNKTWQNLSRPFLSLAMVVGSVPLVIPYL</sequence>
<evidence type="ECO:0000313" key="2">
    <source>
        <dbReference type="EMBL" id="PZF75876.1"/>
    </source>
</evidence>
<organism evidence="2 3">
    <name type="scientific">Aestuariivirga litoralis</name>
    <dbReference type="NCBI Taxonomy" id="2650924"/>
    <lineage>
        <taxon>Bacteria</taxon>
        <taxon>Pseudomonadati</taxon>
        <taxon>Pseudomonadota</taxon>
        <taxon>Alphaproteobacteria</taxon>
        <taxon>Hyphomicrobiales</taxon>
        <taxon>Aestuariivirgaceae</taxon>
        <taxon>Aestuariivirga</taxon>
    </lineage>
</organism>
<feature type="transmembrane region" description="Helical" evidence="1">
    <location>
        <begin position="91"/>
        <end position="109"/>
    </location>
</feature>
<feature type="transmembrane region" description="Helical" evidence="1">
    <location>
        <begin position="45"/>
        <end position="70"/>
    </location>
</feature>
<feature type="transmembrane region" description="Helical" evidence="1">
    <location>
        <begin position="115"/>
        <end position="135"/>
    </location>
</feature>
<name>A0A2W2BR57_9HYPH</name>
<dbReference type="EMBL" id="QKVK01000008">
    <property type="protein sequence ID" value="PZF75876.1"/>
    <property type="molecule type" value="Genomic_DNA"/>
</dbReference>
<dbReference type="Proteomes" id="UP000248795">
    <property type="component" value="Unassembled WGS sequence"/>
</dbReference>
<keyword evidence="1" id="KW-0472">Membrane</keyword>
<dbReference type="AlphaFoldDB" id="A0A2W2BR57"/>
<comment type="caution">
    <text evidence="2">The sequence shown here is derived from an EMBL/GenBank/DDBJ whole genome shotgun (WGS) entry which is preliminary data.</text>
</comment>
<gene>
    <name evidence="2" type="ORF">DK847_16785</name>
</gene>
<accession>A0A2W2BR57</accession>
<keyword evidence="1" id="KW-0812">Transmembrane</keyword>
<proteinExistence type="predicted"/>
<protein>
    <submittedName>
        <fullName evidence="2">Uncharacterized protein</fullName>
    </submittedName>
</protein>
<evidence type="ECO:0000256" key="1">
    <source>
        <dbReference type="SAM" id="Phobius"/>
    </source>
</evidence>
<feature type="transmembrane region" description="Helical" evidence="1">
    <location>
        <begin position="12"/>
        <end position="33"/>
    </location>
</feature>